<reference evidence="2" key="1">
    <citation type="journal article" date="2017" name="Nature">
        <title>The genome of Chenopodium quinoa.</title>
        <authorList>
            <person name="Jarvis D.E."/>
            <person name="Ho Y.S."/>
            <person name="Lightfoot D.J."/>
            <person name="Schmoeckel S.M."/>
            <person name="Li B."/>
            <person name="Borm T.J.A."/>
            <person name="Ohyanagi H."/>
            <person name="Mineta K."/>
            <person name="Michell C.T."/>
            <person name="Saber N."/>
            <person name="Kharbatia N.M."/>
            <person name="Rupper R.R."/>
            <person name="Sharp A.R."/>
            <person name="Dally N."/>
            <person name="Boughton B.A."/>
            <person name="Woo Y.H."/>
            <person name="Gao G."/>
            <person name="Schijlen E.G.W.M."/>
            <person name="Guo X."/>
            <person name="Momin A.A."/>
            <person name="Negrao S."/>
            <person name="Al-Babili S."/>
            <person name="Gehring C."/>
            <person name="Roessner U."/>
            <person name="Jung C."/>
            <person name="Murphy K."/>
            <person name="Arold S.T."/>
            <person name="Gojobori T."/>
            <person name="van der Linden C.G."/>
            <person name="van Loo E.N."/>
            <person name="Jellen E.N."/>
            <person name="Maughan P.J."/>
            <person name="Tester M."/>
        </authorList>
    </citation>
    <scope>NUCLEOTIDE SEQUENCE [LARGE SCALE GENOMIC DNA]</scope>
    <source>
        <strain evidence="2">cv. PI 614886</strain>
    </source>
</reference>
<keyword evidence="3" id="KW-1185">Reference proteome</keyword>
<organism evidence="2 3">
    <name type="scientific">Chenopodium quinoa</name>
    <name type="common">Quinoa</name>
    <dbReference type="NCBI Taxonomy" id="63459"/>
    <lineage>
        <taxon>Eukaryota</taxon>
        <taxon>Viridiplantae</taxon>
        <taxon>Streptophyta</taxon>
        <taxon>Embryophyta</taxon>
        <taxon>Tracheophyta</taxon>
        <taxon>Spermatophyta</taxon>
        <taxon>Magnoliopsida</taxon>
        <taxon>eudicotyledons</taxon>
        <taxon>Gunneridae</taxon>
        <taxon>Pentapetalae</taxon>
        <taxon>Caryophyllales</taxon>
        <taxon>Chenopodiaceae</taxon>
        <taxon>Chenopodioideae</taxon>
        <taxon>Atripliceae</taxon>
        <taxon>Chenopodium</taxon>
    </lineage>
</organism>
<accession>A0A803LA39</accession>
<feature type="compositionally biased region" description="Acidic residues" evidence="1">
    <location>
        <begin position="1"/>
        <end position="13"/>
    </location>
</feature>
<dbReference type="AlphaFoldDB" id="A0A803LA39"/>
<evidence type="ECO:0000313" key="2">
    <source>
        <dbReference type="EnsemblPlants" id="AUR62008728-RA:cds"/>
    </source>
</evidence>
<name>A0A803LA39_CHEQI</name>
<feature type="region of interest" description="Disordered" evidence="1">
    <location>
        <begin position="1"/>
        <end position="22"/>
    </location>
</feature>
<protein>
    <submittedName>
        <fullName evidence="2">Uncharacterized protein</fullName>
    </submittedName>
</protein>
<dbReference type="Gramene" id="AUR62008728-RA">
    <property type="protein sequence ID" value="AUR62008728-RA:cds"/>
    <property type="gene ID" value="AUR62008728"/>
</dbReference>
<proteinExistence type="predicted"/>
<dbReference type="Proteomes" id="UP000596660">
    <property type="component" value="Unplaced"/>
</dbReference>
<evidence type="ECO:0000256" key="1">
    <source>
        <dbReference type="SAM" id="MobiDB-lite"/>
    </source>
</evidence>
<evidence type="ECO:0000313" key="3">
    <source>
        <dbReference type="Proteomes" id="UP000596660"/>
    </source>
</evidence>
<sequence length="125" mass="13871">MEDESAYMAEVEDNSQPNQGISPVSELIIQENGKFGNSSQNLKTPESDVAGSDTAACNSNNAINEDQKVEQQSREENVTFYTEDNDIMDVNPNSSRETIDLIEALYRHSNHNVCLNDGENRSEPS</sequence>
<reference evidence="2" key="2">
    <citation type="submission" date="2021-03" db="UniProtKB">
        <authorList>
            <consortium name="EnsemblPlants"/>
        </authorList>
    </citation>
    <scope>IDENTIFICATION</scope>
</reference>
<dbReference type="EnsemblPlants" id="AUR62008728-RA">
    <property type="protein sequence ID" value="AUR62008728-RA:cds"/>
    <property type="gene ID" value="AUR62008728"/>
</dbReference>